<dbReference type="CDD" id="cd06562">
    <property type="entry name" value="GH20_HexA_HexB-like"/>
    <property type="match status" value="1"/>
</dbReference>
<dbReference type="InterPro" id="IPR017853">
    <property type="entry name" value="GH"/>
</dbReference>
<keyword evidence="13" id="KW-1185">Reference proteome</keyword>
<keyword evidence="3 9" id="KW-0732">Signal</keyword>
<dbReference type="Gene3D" id="3.30.379.10">
    <property type="entry name" value="Chitobiase/beta-hexosaminidase domain 2-like"/>
    <property type="match status" value="1"/>
</dbReference>
<dbReference type="EC" id="3.2.1.52" evidence="7"/>
<evidence type="ECO:0000256" key="3">
    <source>
        <dbReference type="ARBA" id="ARBA00022729"/>
    </source>
</evidence>
<sequence>MWTNSFFYLTLLLSFVGQNLCQTTPVWTYECIDGYCQKGRITPGSESSATSLAACQLSCSGYGSLWPQPTGEISLGSILVPINFDNIDVFEGRSDSSVTSLIRASGKNFKKQIESLAILKSINSDGKSLIVSIDIADPEKTQLTLDTDESYSLKVSETSEGRINATISAPTYFGCRHGLETLSQLIIYDDLRDQLQMPKDVYITDKPVYPYRGVLLDTARNYISVATIKRTIDAISASKLNTFHWHITDVQSFPYVSSSRPELSQIGAYSKKKVYTPSDVEEIVNYAKERGVRVLPEYDAPAHVGEGWQDTDFVTCFNKKPWQDYCVGPPCGQFDPTKPKLYDALEDIYKDMIAQFNPDIFHMGGDEVSMKCWNATSNIVEWMKAIYGWDRKEEDFIKLWNVFQSQALERFDRHAGKKIPIIMWTSTLTKKEYVEQYLPKDRYIIQVWTTGRDRVIKELLERDYRLILSNYDALYLDCGFAGWVQGGNNWCAPYIGWQKIYDNSPARIGGNRKSQFLGGEAALWTEQVDDTSVDSRMWPRAAALAERLWAEPTTKWRAAEPRMLIHRQRLVNRGIQADALEPEWCLHYEESCPVQGKFNKP</sequence>
<reference evidence="12" key="1">
    <citation type="submission" date="2019-08" db="EMBL/GenBank/DDBJ databases">
        <title>The genome of the North American firefly Photinus pyralis.</title>
        <authorList>
            <consortium name="Photinus pyralis genome working group"/>
            <person name="Fallon T.R."/>
            <person name="Sander Lower S.E."/>
            <person name="Weng J.-K."/>
        </authorList>
    </citation>
    <scope>NUCLEOTIDE SEQUENCE</scope>
    <source>
        <strain evidence="12">TRF0915ILg1</strain>
        <tissue evidence="12">Whole body</tissue>
    </source>
</reference>
<dbReference type="InterPro" id="IPR025705">
    <property type="entry name" value="Beta_hexosaminidase_sua/sub"/>
</dbReference>
<evidence type="ECO:0000259" key="11">
    <source>
        <dbReference type="Pfam" id="PF14845"/>
    </source>
</evidence>
<keyword evidence="6 7" id="KW-0326">Glycosidase</keyword>
<organism evidence="12 13">
    <name type="scientific">Ignelater luminosus</name>
    <name type="common">Cucubano</name>
    <name type="synonym">Pyrophorus luminosus</name>
    <dbReference type="NCBI Taxonomy" id="2038154"/>
    <lineage>
        <taxon>Eukaryota</taxon>
        <taxon>Metazoa</taxon>
        <taxon>Ecdysozoa</taxon>
        <taxon>Arthropoda</taxon>
        <taxon>Hexapoda</taxon>
        <taxon>Insecta</taxon>
        <taxon>Pterygota</taxon>
        <taxon>Neoptera</taxon>
        <taxon>Endopterygota</taxon>
        <taxon>Coleoptera</taxon>
        <taxon>Polyphaga</taxon>
        <taxon>Elateriformia</taxon>
        <taxon>Elateroidea</taxon>
        <taxon>Elateridae</taxon>
        <taxon>Agrypninae</taxon>
        <taxon>Pyrophorini</taxon>
        <taxon>Ignelater</taxon>
    </lineage>
</organism>
<evidence type="ECO:0000256" key="4">
    <source>
        <dbReference type="ARBA" id="ARBA00022801"/>
    </source>
</evidence>
<evidence type="ECO:0000259" key="10">
    <source>
        <dbReference type="Pfam" id="PF00728"/>
    </source>
</evidence>
<dbReference type="Proteomes" id="UP000801492">
    <property type="component" value="Unassembled WGS sequence"/>
</dbReference>
<evidence type="ECO:0000313" key="12">
    <source>
        <dbReference type="EMBL" id="KAF2899728.1"/>
    </source>
</evidence>
<comment type="catalytic activity">
    <reaction evidence="1 7">
        <text>Hydrolysis of terminal non-reducing N-acetyl-D-hexosamine residues in N-acetyl-beta-D-hexosaminides.</text>
        <dbReference type="EC" id="3.2.1.52"/>
    </reaction>
</comment>
<evidence type="ECO:0000256" key="9">
    <source>
        <dbReference type="SAM" id="SignalP"/>
    </source>
</evidence>
<dbReference type="PRINTS" id="PR00738">
    <property type="entry name" value="GLHYDRLASE20"/>
</dbReference>
<dbReference type="PIRSF" id="PIRSF001093">
    <property type="entry name" value="B-hxosamndse_ab_euk"/>
    <property type="match status" value="1"/>
</dbReference>
<accession>A0A8K0GJ19</accession>
<protein>
    <recommendedName>
        <fullName evidence="7">Beta-hexosaminidase</fullName>
        <ecNumber evidence="7">3.2.1.52</ecNumber>
    </recommendedName>
</protein>
<proteinExistence type="inferred from homology"/>
<dbReference type="FunFam" id="3.20.20.80:FF:000063">
    <property type="entry name" value="Beta-hexosaminidase"/>
    <property type="match status" value="1"/>
</dbReference>
<dbReference type="InterPro" id="IPR029018">
    <property type="entry name" value="Hex-like_dom2"/>
</dbReference>
<feature type="domain" description="Beta-hexosaminidase eukaryotic type N-terminal" evidence="11">
    <location>
        <begin position="65"/>
        <end position="185"/>
    </location>
</feature>
<keyword evidence="4 7" id="KW-0378">Hydrolase</keyword>
<dbReference type="GO" id="GO:0030203">
    <property type="term" value="P:glycosaminoglycan metabolic process"/>
    <property type="evidence" value="ECO:0007669"/>
    <property type="project" value="TreeGrafter"/>
</dbReference>
<feature type="signal peptide" evidence="9">
    <location>
        <begin position="1"/>
        <end position="21"/>
    </location>
</feature>
<dbReference type="PANTHER" id="PTHR22600:SF26">
    <property type="entry name" value="BETA-N-ACETYLHEXOSAMINIDASE"/>
    <property type="match status" value="1"/>
</dbReference>
<dbReference type="SUPFAM" id="SSF51445">
    <property type="entry name" value="(Trans)glycosidases"/>
    <property type="match status" value="1"/>
</dbReference>
<evidence type="ECO:0000256" key="8">
    <source>
        <dbReference type="PIRSR" id="PIRSR001093-1"/>
    </source>
</evidence>
<feature type="active site" description="Proton donor" evidence="8">
    <location>
        <position position="367"/>
    </location>
</feature>
<dbReference type="Pfam" id="PF14845">
    <property type="entry name" value="Glycohydro_20b2"/>
    <property type="match status" value="1"/>
</dbReference>
<dbReference type="InterPro" id="IPR015883">
    <property type="entry name" value="Glyco_hydro_20_cat"/>
</dbReference>
<evidence type="ECO:0000256" key="5">
    <source>
        <dbReference type="ARBA" id="ARBA00023180"/>
    </source>
</evidence>
<feature type="chain" id="PRO_5035464033" description="Beta-hexosaminidase" evidence="9">
    <location>
        <begin position="22"/>
        <end position="601"/>
    </location>
</feature>
<name>A0A8K0GJ19_IGNLU</name>
<dbReference type="GO" id="GO:0016231">
    <property type="term" value="F:beta-N-acetylglucosaminidase activity"/>
    <property type="evidence" value="ECO:0007669"/>
    <property type="project" value="TreeGrafter"/>
</dbReference>
<dbReference type="InterPro" id="IPR029019">
    <property type="entry name" value="HEX_eukaryotic_N"/>
</dbReference>
<evidence type="ECO:0000256" key="1">
    <source>
        <dbReference type="ARBA" id="ARBA00001231"/>
    </source>
</evidence>
<dbReference type="GO" id="GO:0005886">
    <property type="term" value="C:plasma membrane"/>
    <property type="evidence" value="ECO:0007669"/>
    <property type="project" value="TreeGrafter"/>
</dbReference>
<dbReference type="EMBL" id="VTPC01002663">
    <property type="protein sequence ID" value="KAF2899728.1"/>
    <property type="molecule type" value="Genomic_DNA"/>
</dbReference>
<dbReference type="GO" id="GO:0005975">
    <property type="term" value="P:carbohydrate metabolic process"/>
    <property type="evidence" value="ECO:0007669"/>
    <property type="project" value="InterPro"/>
</dbReference>
<feature type="domain" description="Glycoside hydrolase family 20 catalytic" evidence="10">
    <location>
        <begin position="209"/>
        <end position="551"/>
    </location>
</feature>
<dbReference type="AlphaFoldDB" id="A0A8K0GJ19"/>
<keyword evidence="5" id="KW-0325">Glycoprotein</keyword>
<dbReference type="OrthoDB" id="428480at2759"/>
<comment type="caution">
    <text evidence="12">The sequence shown here is derived from an EMBL/GenBank/DDBJ whole genome shotgun (WGS) entry which is preliminary data.</text>
</comment>
<dbReference type="Gene3D" id="3.20.20.80">
    <property type="entry name" value="Glycosidases"/>
    <property type="match status" value="1"/>
</dbReference>
<evidence type="ECO:0000313" key="13">
    <source>
        <dbReference type="Proteomes" id="UP000801492"/>
    </source>
</evidence>
<evidence type="ECO:0000256" key="6">
    <source>
        <dbReference type="ARBA" id="ARBA00023295"/>
    </source>
</evidence>
<gene>
    <name evidence="12" type="ORF">ILUMI_06454</name>
</gene>
<evidence type="ECO:0000256" key="2">
    <source>
        <dbReference type="ARBA" id="ARBA00006285"/>
    </source>
</evidence>
<dbReference type="PANTHER" id="PTHR22600">
    <property type="entry name" value="BETA-HEXOSAMINIDASE"/>
    <property type="match status" value="1"/>
</dbReference>
<evidence type="ECO:0000256" key="7">
    <source>
        <dbReference type="PIRNR" id="PIRNR001093"/>
    </source>
</evidence>
<dbReference type="Pfam" id="PF00728">
    <property type="entry name" value="Glyco_hydro_20"/>
    <property type="match status" value="1"/>
</dbReference>
<dbReference type="SUPFAM" id="SSF55545">
    <property type="entry name" value="beta-N-acetylhexosaminidase-like domain"/>
    <property type="match status" value="1"/>
</dbReference>
<comment type="similarity">
    <text evidence="2 7">Belongs to the glycosyl hydrolase 20 family.</text>
</comment>